<dbReference type="InterPro" id="IPR052462">
    <property type="entry name" value="SLIRP/GR-RBP-like"/>
</dbReference>
<reference evidence="5" key="2">
    <citation type="submission" date="2023-03" db="EMBL/GenBank/DDBJ databases">
        <authorList>
            <person name="Inwood S.N."/>
            <person name="Skelly J.G."/>
            <person name="Guhlin J."/>
            <person name="Harrop T.W.R."/>
            <person name="Goldson S.G."/>
            <person name="Dearden P.K."/>
        </authorList>
    </citation>
    <scope>NUCLEOTIDE SEQUENCE</scope>
    <source>
        <strain evidence="5">Irish</strain>
        <tissue evidence="5">Whole body</tissue>
    </source>
</reference>
<feature type="domain" description="RRM" evidence="4">
    <location>
        <begin position="361"/>
        <end position="455"/>
    </location>
</feature>
<dbReference type="GO" id="GO:0003723">
    <property type="term" value="F:RNA binding"/>
    <property type="evidence" value="ECO:0007669"/>
    <property type="project" value="UniProtKB-UniRule"/>
</dbReference>
<organism evidence="5 6">
    <name type="scientific">Microctonus aethiopoides</name>
    <dbReference type="NCBI Taxonomy" id="144406"/>
    <lineage>
        <taxon>Eukaryota</taxon>
        <taxon>Metazoa</taxon>
        <taxon>Ecdysozoa</taxon>
        <taxon>Arthropoda</taxon>
        <taxon>Hexapoda</taxon>
        <taxon>Insecta</taxon>
        <taxon>Pterygota</taxon>
        <taxon>Neoptera</taxon>
        <taxon>Endopterygota</taxon>
        <taxon>Hymenoptera</taxon>
        <taxon>Apocrita</taxon>
        <taxon>Ichneumonoidea</taxon>
        <taxon>Braconidae</taxon>
        <taxon>Euphorinae</taxon>
        <taxon>Microctonus</taxon>
    </lineage>
</organism>
<feature type="region of interest" description="Disordered" evidence="3">
    <location>
        <begin position="534"/>
        <end position="645"/>
    </location>
</feature>
<evidence type="ECO:0000256" key="2">
    <source>
        <dbReference type="PROSITE-ProRule" id="PRU00176"/>
    </source>
</evidence>
<name>A0AA39F7K2_9HYME</name>
<feature type="compositionally biased region" description="Basic residues" evidence="3">
    <location>
        <begin position="92"/>
        <end position="105"/>
    </location>
</feature>
<keyword evidence="1 2" id="KW-0694">RNA-binding</keyword>
<dbReference type="Proteomes" id="UP001168990">
    <property type="component" value="Unassembled WGS sequence"/>
</dbReference>
<dbReference type="Pfam" id="PF00076">
    <property type="entry name" value="RRM_1"/>
    <property type="match status" value="2"/>
</dbReference>
<comment type="caution">
    <text evidence="5">The sequence shown here is derived from an EMBL/GenBank/DDBJ whole genome shotgun (WGS) entry which is preliminary data.</text>
</comment>
<dbReference type="InterPro" id="IPR035979">
    <property type="entry name" value="RBD_domain_sf"/>
</dbReference>
<dbReference type="CDD" id="cd12395">
    <property type="entry name" value="RRM2_RBM34"/>
    <property type="match status" value="1"/>
</dbReference>
<feature type="compositionally biased region" description="Polar residues" evidence="3">
    <location>
        <begin position="595"/>
        <end position="608"/>
    </location>
</feature>
<dbReference type="InterPro" id="IPR000504">
    <property type="entry name" value="RRM_dom"/>
</dbReference>
<evidence type="ECO:0000256" key="1">
    <source>
        <dbReference type="ARBA" id="ARBA00022884"/>
    </source>
</evidence>
<gene>
    <name evidence="5" type="ORF">PV328_002991</name>
</gene>
<dbReference type="PROSITE" id="PS50102">
    <property type="entry name" value="RRM"/>
    <property type="match status" value="2"/>
</dbReference>
<sequence>MGKARNGGQKGNKPQVAKAIKEGKVTKNKPPQTFKQTPKGKVALINGKKNGNSNIQKKILDNSPQKSKLAPNSPDKKKANINAKVNSPKKPSPQKKNKNKNKNKAKATVNKEEDSDEEDINEGISIEEQVSLIGEDDDDSSDGDEDVSINICGTSLAEDSDEDDEDYQDESDDEVANKGVKMFKGIGSTKKSSVAIKAKGDDEDDDDEDDDDEDEDDEEDEDDDDDDEDDEDETNDISANITASSLNTSGDSTAMDVSTGDDDDDDDEDEDEDEDDDDDDDDDESPGLKALLGQSLIDDEDDEDFKEDSEDEDDDEIDDSEEDDEDDNDSQSENNLSKNSISSEASDGRLSAEEKAAVDRRTIFIGNVPKDSKESRIRGVFKKFGPIESLRIRGVVPSSPKLPYKVAAITHQIHTKVPFICLFIVYGNEESAKAALAMNGKKLDGNYLRVDLAGTQKEYEPKKTIFIGNIPFDTEDNELWEIFGKCGQIEYVRTIRDRKTGLSRGICYVCFTTEDAVALALDLNGTKLRTRELRVTRYAPTGKSPKTANKAKRPRHQQGKNSSPKKSKTEEIETATQNSINAVKRVEKKAKRSQGQKQRNSNEKNGSFQGQKAETKKGGKKFNKFEKKKKAMAGKLTAKPKKSVA</sequence>
<feature type="compositionally biased region" description="Acidic residues" evidence="3">
    <location>
        <begin position="134"/>
        <end position="147"/>
    </location>
</feature>
<protein>
    <recommendedName>
        <fullName evidence="4">RRM domain-containing protein</fullName>
    </recommendedName>
</protein>
<feature type="region of interest" description="Disordered" evidence="3">
    <location>
        <begin position="1"/>
        <end position="354"/>
    </location>
</feature>
<feature type="compositionally biased region" description="Basic residues" evidence="3">
    <location>
        <begin position="618"/>
        <end position="645"/>
    </location>
</feature>
<dbReference type="InterPro" id="IPR034221">
    <property type="entry name" value="RBM34_RRM2"/>
</dbReference>
<evidence type="ECO:0000256" key="3">
    <source>
        <dbReference type="SAM" id="MobiDB-lite"/>
    </source>
</evidence>
<evidence type="ECO:0000313" key="6">
    <source>
        <dbReference type="Proteomes" id="UP001168990"/>
    </source>
</evidence>
<feature type="compositionally biased region" description="Acidic residues" evidence="3">
    <location>
        <begin position="201"/>
        <end position="235"/>
    </location>
</feature>
<dbReference type="PANTHER" id="PTHR48027">
    <property type="entry name" value="HETEROGENEOUS NUCLEAR RIBONUCLEOPROTEIN 87F-RELATED"/>
    <property type="match status" value="1"/>
</dbReference>
<dbReference type="SMART" id="SM00360">
    <property type="entry name" value="RRM"/>
    <property type="match status" value="2"/>
</dbReference>
<feature type="compositionally biased region" description="Acidic residues" evidence="3">
    <location>
        <begin position="297"/>
        <end position="330"/>
    </location>
</feature>
<dbReference type="SUPFAM" id="SSF54928">
    <property type="entry name" value="RNA-binding domain, RBD"/>
    <property type="match status" value="2"/>
</dbReference>
<reference evidence="5" key="1">
    <citation type="journal article" date="2023" name="bioRxiv">
        <title>Scaffold-level genome assemblies of two parasitoid biocontrol wasps reveal the parthenogenesis mechanism and an associated novel virus.</title>
        <authorList>
            <person name="Inwood S."/>
            <person name="Skelly J."/>
            <person name="Guhlin J."/>
            <person name="Harrop T."/>
            <person name="Goldson S."/>
            <person name="Dearden P."/>
        </authorList>
    </citation>
    <scope>NUCLEOTIDE SEQUENCE</scope>
    <source>
        <strain evidence="5">Irish</strain>
        <tissue evidence="5">Whole body</tissue>
    </source>
</reference>
<dbReference type="Gene3D" id="3.30.70.330">
    <property type="match status" value="2"/>
</dbReference>
<dbReference type="EMBL" id="JAQQBS010001422">
    <property type="protein sequence ID" value="KAK0164353.1"/>
    <property type="molecule type" value="Genomic_DNA"/>
</dbReference>
<feature type="compositionally biased region" description="Acidic residues" evidence="3">
    <location>
        <begin position="158"/>
        <end position="174"/>
    </location>
</feature>
<feature type="compositionally biased region" description="Polar residues" evidence="3">
    <location>
        <begin position="49"/>
        <end position="66"/>
    </location>
</feature>
<evidence type="ECO:0000313" key="5">
    <source>
        <dbReference type="EMBL" id="KAK0164353.1"/>
    </source>
</evidence>
<accession>A0AA39F7K2</accession>
<feature type="domain" description="RRM" evidence="4">
    <location>
        <begin position="463"/>
        <end position="540"/>
    </location>
</feature>
<dbReference type="AlphaFoldDB" id="A0AA39F7K2"/>
<feature type="compositionally biased region" description="Polar residues" evidence="3">
    <location>
        <begin position="334"/>
        <end position="345"/>
    </location>
</feature>
<feature type="compositionally biased region" description="Acidic residues" evidence="3">
    <location>
        <begin position="259"/>
        <end position="285"/>
    </location>
</feature>
<evidence type="ECO:0000259" key="4">
    <source>
        <dbReference type="PROSITE" id="PS50102"/>
    </source>
</evidence>
<proteinExistence type="predicted"/>
<dbReference type="InterPro" id="IPR012677">
    <property type="entry name" value="Nucleotide-bd_a/b_plait_sf"/>
</dbReference>
<dbReference type="CDD" id="cd12394">
    <property type="entry name" value="RRM1_RBM34"/>
    <property type="match status" value="1"/>
</dbReference>
<keyword evidence="6" id="KW-1185">Reference proteome</keyword>
<feature type="compositionally biased region" description="Polar residues" evidence="3">
    <location>
        <begin position="236"/>
        <end position="256"/>
    </location>
</feature>
<feature type="compositionally biased region" description="Basic residues" evidence="3">
    <location>
        <begin position="549"/>
        <end position="566"/>
    </location>
</feature>